<name>A0A0P9MEZ9_9PSED</name>
<dbReference type="AlphaFoldDB" id="A0A0P9MEZ9"/>
<gene>
    <name evidence="1" type="ORF">ALQ49_04975</name>
</gene>
<protein>
    <submittedName>
        <fullName evidence="1">Uncharacterized protein</fullName>
    </submittedName>
</protein>
<evidence type="ECO:0000313" key="2">
    <source>
        <dbReference type="Proteomes" id="UP000278062"/>
    </source>
</evidence>
<dbReference type="Proteomes" id="UP000278062">
    <property type="component" value="Unassembled WGS sequence"/>
</dbReference>
<sequence>MSLLFCSLVYQNRPLFWSRAAATDTFEDYVMPVARHGLDRQTAEYRSRCISEYCESEKVSGTATQPEQVRLQ</sequence>
<comment type="caution">
    <text evidence="1">The sequence shown here is derived from an EMBL/GenBank/DDBJ whole genome shotgun (WGS) entry which is preliminary data.</text>
</comment>
<dbReference type="EMBL" id="RBPL01000071">
    <property type="protein sequence ID" value="RMN95684.1"/>
    <property type="molecule type" value="Genomic_DNA"/>
</dbReference>
<reference evidence="1 2" key="1">
    <citation type="submission" date="2018-08" db="EMBL/GenBank/DDBJ databases">
        <title>Recombination of ecologically and evolutionarily significant loci maintains genetic cohesion in the Pseudomonas syringae species complex.</title>
        <authorList>
            <person name="Dillon M."/>
            <person name="Thakur S."/>
            <person name="Almeida R.N.D."/>
            <person name="Weir B.S."/>
            <person name="Guttman D.S."/>
        </authorList>
    </citation>
    <scope>NUCLEOTIDE SEQUENCE [LARGE SCALE GENOMIC DNA]</scope>
    <source>
        <strain evidence="1 2">1089_5</strain>
    </source>
</reference>
<evidence type="ECO:0000313" key="1">
    <source>
        <dbReference type="EMBL" id="RMN95684.1"/>
    </source>
</evidence>
<accession>A0A0P9MEZ9</accession>
<proteinExistence type="predicted"/>
<organism evidence="1 2">
    <name type="scientific">Pseudomonas syringae pv. apii</name>
    <dbReference type="NCBI Taxonomy" id="81036"/>
    <lineage>
        <taxon>Bacteria</taxon>
        <taxon>Pseudomonadati</taxon>
        <taxon>Pseudomonadota</taxon>
        <taxon>Gammaproteobacteria</taxon>
        <taxon>Pseudomonadales</taxon>
        <taxon>Pseudomonadaceae</taxon>
        <taxon>Pseudomonas</taxon>
    </lineage>
</organism>